<comment type="caution">
    <text evidence="11">The sequence shown here is derived from an EMBL/GenBank/DDBJ whole genome shotgun (WGS) entry which is preliminary data.</text>
</comment>
<dbReference type="PROSITE" id="PS00614">
    <property type="entry name" value="IGPS"/>
    <property type="match status" value="1"/>
</dbReference>
<comment type="pathway">
    <text evidence="2 9">Amino-acid biosynthesis; L-tryptophan biosynthesis; L-tryptophan from chorismate: step 4/5.</text>
</comment>
<keyword evidence="5 9" id="KW-0210">Decarboxylase</keyword>
<comment type="catalytic activity">
    <reaction evidence="1 9">
        <text>1-(2-carboxyphenylamino)-1-deoxy-D-ribulose 5-phosphate + H(+) = (1S,2R)-1-C-(indol-3-yl)glycerol 3-phosphate + CO2 + H2O</text>
        <dbReference type="Rhea" id="RHEA:23476"/>
        <dbReference type="ChEBI" id="CHEBI:15377"/>
        <dbReference type="ChEBI" id="CHEBI:15378"/>
        <dbReference type="ChEBI" id="CHEBI:16526"/>
        <dbReference type="ChEBI" id="CHEBI:58613"/>
        <dbReference type="ChEBI" id="CHEBI:58866"/>
        <dbReference type="EC" id="4.1.1.48"/>
    </reaction>
</comment>
<dbReference type="RefSeq" id="WP_123931817.1">
    <property type="nucleotide sequence ID" value="NZ_RKRE01000003.1"/>
</dbReference>
<evidence type="ECO:0000313" key="12">
    <source>
        <dbReference type="Proteomes" id="UP000282654"/>
    </source>
</evidence>
<dbReference type="InterPro" id="IPR013785">
    <property type="entry name" value="Aldolase_TIM"/>
</dbReference>
<keyword evidence="8 9" id="KW-0456">Lyase</keyword>
<gene>
    <name evidence="9" type="primary">trpC</name>
    <name evidence="11" type="ORF">EDD75_2132</name>
</gene>
<dbReference type="Pfam" id="PF00218">
    <property type="entry name" value="IGPS"/>
    <property type="match status" value="1"/>
</dbReference>
<dbReference type="FunFam" id="3.20.20.70:FF:000024">
    <property type="entry name" value="Indole-3-glycerol phosphate synthase"/>
    <property type="match status" value="1"/>
</dbReference>
<dbReference type="InterPro" id="IPR001468">
    <property type="entry name" value="Indole-3-GlycerolPSynthase_CS"/>
</dbReference>
<evidence type="ECO:0000256" key="5">
    <source>
        <dbReference type="ARBA" id="ARBA00022793"/>
    </source>
</evidence>
<name>A0A3N5AEK6_9THEO</name>
<evidence type="ECO:0000256" key="2">
    <source>
        <dbReference type="ARBA" id="ARBA00004696"/>
    </source>
</evidence>
<dbReference type="EC" id="4.1.1.48" evidence="9"/>
<evidence type="ECO:0000256" key="6">
    <source>
        <dbReference type="ARBA" id="ARBA00022822"/>
    </source>
</evidence>
<dbReference type="InterPro" id="IPR045186">
    <property type="entry name" value="Indole-3-glycerol_P_synth"/>
</dbReference>
<evidence type="ECO:0000256" key="9">
    <source>
        <dbReference type="HAMAP-Rule" id="MF_00134"/>
    </source>
</evidence>
<evidence type="ECO:0000256" key="1">
    <source>
        <dbReference type="ARBA" id="ARBA00001633"/>
    </source>
</evidence>
<evidence type="ECO:0000256" key="3">
    <source>
        <dbReference type="ARBA" id="ARBA00008737"/>
    </source>
</evidence>
<dbReference type="OrthoDB" id="9804217at2"/>
<proteinExistence type="inferred from homology"/>
<dbReference type="UniPathway" id="UPA00035">
    <property type="reaction ID" value="UER00043"/>
</dbReference>
<keyword evidence="4 9" id="KW-0028">Amino-acid biosynthesis</keyword>
<protein>
    <recommendedName>
        <fullName evidence="9">Indole-3-glycerol phosphate synthase</fullName>
        <shortName evidence="9">IGPS</shortName>
        <ecNumber evidence="9">4.1.1.48</ecNumber>
    </recommendedName>
</protein>
<accession>A0A3N5AEK6</accession>
<feature type="domain" description="Indole-3-glycerol phosphate synthase" evidence="10">
    <location>
        <begin position="4"/>
        <end position="254"/>
    </location>
</feature>
<keyword evidence="7 9" id="KW-0057">Aromatic amino acid biosynthesis</keyword>
<dbReference type="AlphaFoldDB" id="A0A3N5AEK6"/>
<dbReference type="InterPro" id="IPR011060">
    <property type="entry name" value="RibuloseP-bd_barrel"/>
</dbReference>
<dbReference type="HAMAP" id="MF_00134_B">
    <property type="entry name" value="IGPS_B"/>
    <property type="match status" value="1"/>
</dbReference>
<dbReference type="Proteomes" id="UP000282654">
    <property type="component" value="Unassembled WGS sequence"/>
</dbReference>
<organism evidence="11 12">
    <name type="scientific">Thermodesulfitimonas autotrophica</name>
    <dbReference type="NCBI Taxonomy" id="1894989"/>
    <lineage>
        <taxon>Bacteria</taxon>
        <taxon>Bacillati</taxon>
        <taxon>Bacillota</taxon>
        <taxon>Clostridia</taxon>
        <taxon>Thermoanaerobacterales</taxon>
        <taxon>Thermoanaerobacteraceae</taxon>
        <taxon>Thermodesulfitimonas</taxon>
    </lineage>
</organism>
<dbReference type="CDD" id="cd00331">
    <property type="entry name" value="IGPS"/>
    <property type="match status" value="1"/>
</dbReference>
<sequence>MLGSIIEHKRAEIARRKAVCPPEVLKAALAFAPPPRDFRAALRRPGRVAVIAEIKRASPSKGLIRPDANPVAVARIYTGAGAAAISVLTDERFFQGHPEFLRLVRRVTELPLLCKDFILDPYQIYEARQMGADAILLIVRLLRQRELTEFLGLARGLGMEALVETHTEEEIARALAAGATVVGINNRDLKSFTTDIKTTFRLKHYLPPEVVVVSESGIGSPLAMQALKRHGVDAALIGEALMAAPDIGAKLRELVAAGAEGGSEMIGNVER</sequence>
<dbReference type="PANTHER" id="PTHR22854">
    <property type="entry name" value="TRYPTOPHAN BIOSYNTHESIS PROTEIN"/>
    <property type="match status" value="1"/>
</dbReference>
<evidence type="ECO:0000259" key="10">
    <source>
        <dbReference type="Pfam" id="PF00218"/>
    </source>
</evidence>
<evidence type="ECO:0000256" key="7">
    <source>
        <dbReference type="ARBA" id="ARBA00023141"/>
    </source>
</evidence>
<dbReference type="GO" id="GO:0000162">
    <property type="term" value="P:L-tryptophan biosynthetic process"/>
    <property type="evidence" value="ECO:0007669"/>
    <property type="project" value="UniProtKB-UniRule"/>
</dbReference>
<dbReference type="HAMAP" id="MF_00134_A">
    <property type="entry name" value="IGPS_A"/>
    <property type="match status" value="1"/>
</dbReference>
<comment type="similarity">
    <text evidence="3 9">Belongs to the TrpC family.</text>
</comment>
<dbReference type="GO" id="GO:0004425">
    <property type="term" value="F:indole-3-glycerol-phosphate synthase activity"/>
    <property type="evidence" value="ECO:0007669"/>
    <property type="project" value="UniProtKB-UniRule"/>
</dbReference>
<dbReference type="PANTHER" id="PTHR22854:SF2">
    <property type="entry name" value="INDOLE-3-GLYCEROL-PHOSPHATE SYNTHASE"/>
    <property type="match status" value="1"/>
</dbReference>
<dbReference type="EMBL" id="RKRE01000003">
    <property type="protein sequence ID" value="RPF43013.1"/>
    <property type="molecule type" value="Genomic_DNA"/>
</dbReference>
<reference evidence="11 12" key="1">
    <citation type="submission" date="2018-11" db="EMBL/GenBank/DDBJ databases">
        <title>Genomic Encyclopedia of Type Strains, Phase IV (KMG-IV): sequencing the most valuable type-strain genomes for metagenomic binning, comparative biology and taxonomic classification.</title>
        <authorList>
            <person name="Goeker M."/>
        </authorList>
    </citation>
    <scope>NUCLEOTIDE SEQUENCE [LARGE SCALE GENOMIC DNA]</scope>
    <source>
        <strain evidence="11 12">DSM 102936</strain>
    </source>
</reference>
<keyword evidence="12" id="KW-1185">Reference proteome</keyword>
<evidence type="ECO:0000313" key="11">
    <source>
        <dbReference type="EMBL" id="RPF43013.1"/>
    </source>
</evidence>
<dbReference type="NCBIfam" id="NF001377">
    <property type="entry name" value="PRK00278.2-4"/>
    <property type="match status" value="1"/>
</dbReference>
<dbReference type="SUPFAM" id="SSF51366">
    <property type="entry name" value="Ribulose-phoshate binding barrel"/>
    <property type="match status" value="1"/>
</dbReference>
<evidence type="ECO:0000256" key="8">
    <source>
        <dbReference type="ARBA" id="ARBA00023239"/>
    </source>
</evidence>
<keyword evidence="6 9" id="KW-0822">Tryptophan biosynthesis</keyword>
<dbReference type="InterPro" id="IPR013798">
    <property type="entry name" value="Indole-3-glycerol_P_synth_dom"/>
</dbReference>
<dbReference type="Gene3D" id="3.20.20.70">
    <property type="entry name" value="Aldolase class I"/>
    <property type="match status" value="1"/>
</dbReference>
<evidence type="ECO:0000256" key="4">
    <source>
        <dbReference type="ARBA" id="ARBA00022605"/>
    </source>
</evidence>
<dbReference type="GO" id="GO:0004640">
    <property type="term" value="F:phosphoribosylanthranilate isomerase activity"/>
    <property type="evidence" value="ECO:0007669"/>
    <property type="project" value="TreeGrafter"/>
</dbReference>